<keyword evidence="4" id="KW-1185">Reference proteome</keyword>
<comment type="caution">
    <text evidence="3">The sequence shown here is derived from an EMBL/GenBank/DDBJ whole genome shotgun (WGS) entry which is preliminary data.</text>
</comment>
<dbReference type="InterPro" id="IPR035437">
    <property type="entry name" value="SNase_OB-fold_sf"/>
</dbReference>
<keyword evidence="1" id="KW-0732">Signal</keyword>
<evidence type="ECO:0000313" key="3">
    <source>
        <dbReference type="EMBL" id="PKR56329.1"/>
    </source>
</evidence>
<feature type="chain" id="PRO_5014658744" evidence="1">
    <location>
        <begin position="17"/>
        <end position="133"/>
    </location>
</feature>
<dbReference type="RefSeq" id="WP_101304934.1">
    <property type="nucleotide sequence ID" value="NZ_NXGX01000015.1"/>
</dbReference>
<protein>
    <submittedName>
        <fullName evidence="3">Nuclease</fullName>
    </submittedName>
</protein>
<name>A0A2N3L0I5_9PROT</name>
<feature type="domain" description="TNase-like" evidence="2">
    <location>
        <begin position="49"/>
        <end position="119"/>
    </location>
</feature>
<accession>A0A2N3L0I5</accession>
<dbReference type="InterPro" id="IPR016071">
    <property type="entry name" value="Staphylococal_nuclease_OB-fold"/>
</dbReference>
<dbReference type="AlphaFoldDB" id="A0A2N3L0I5"/>
<evidence type="ECO:0000313" key="4">
    <source>
        <dbReference type="Proteomes" id="UP000233332"/>
    </source>
</evidence>
<evidence type="ECO:0000256" key="1">
    <source>
        <dbReference type="SAM" id="SignalP"/>
    </source>
</evidence>
<evidence type="ECO:0000259" key="2">
    <source>
        <dbReference type="Pfam" id="PF00565"/>
    </source>
</evidence>
<dbReference type="EMBL" id="NXGX01000015">
    <property type="protein sequence ID" value="PKR56329.1"/>
    <property type="molecule type" value="Genomic_DNA"/>
</dbReference>
<sequence>MKLAITLCLLALPASAECYQWPLSGTPYDGDTFAVTVPGLPDELARVSVRVRGVDAPEIRGKCDQEIAAAKRAQEFTAGWISRGYEICSPEWGKYGGRVVADVMQNNRNLSQDLIDAELGREYDGGKREGWCD</sequence>
<reference evidence="3 4" key="1">
    <citation type="submission" date="2017-09" db="EMBL/GenBank/DDBJ databases">
        <title>Biodiversity and function of Thalassospira species in the particle-attached aromatic-hydrocarbon-degrading consortia from the surface seawater of the China South Sea.</title>
        <authorList>
            <person name="Dong C."/>
            <person name="Lai Q."/>
            <person name="Shao Z."/>
        </authorList>
    </citation>
    <scope>NUCLEOTIDE SEQUENCE [LARGE SCALE GENOMIC DNA]</scope>
    <source>
        <strain evidence="3 4">139Z-12</strain>
    </source>
</reference>
<dbReference type="Gene3D" id="2.40.50.90">
    <property type="match status" value="1"/>
</dbReference>
<dbReference type="Pfam" id="PF00565">
    <property type="entry name" value="SNase"/>
    <property type="match status" value="1"/>
</dbReference>
<gene>
    <name evidence="3" type="ORF">COO92_21220</name>
</gene>
<dbReference type="SUPFAM" id="SSF50199">
    <property type="entry name" value="Staphylococcal nuclease"/>
    <property type="match status" value="1"/>
</dbReference>
<dbReference type="Proteomes" id="UP000233332">
    <property type="component" value="Unassembled WGS sequence"/>
</dbReference>
<organism evidence="3 4">
    <name type="scientific">Thalassospira lohafexi</name>
    <dbReference type="NCBI Taxonomy" id="744227"/>
    <lineage>
        <taxon>Bacteria</taxon>
        <taxon>Pseudomonadati</taxon>
        <taxon>Pseudomonadota</taxon>
        <taxon>Alphaproteobacteria</taxon>
        <taxon>Rhodospirillales</taxon>
        <taxon>Thalassospiraceae</taxon>
        <taxon>Thalassospira</taxon>
    </lineage>
</organism>
<feature type="signal peptide" evidence="1">
    <location>
        <begin position="1"/>
        <end position="16"/>
    </location>
</feature>
<proteinExistence type="predicted"/>